<dbReference type="PANTHER" id="PTHR30032:SF8">
    <property type="entry name" value="GERMINATION-SPECIFIC N-ACETYLMURAMOYL-L-ALANINE AMIDASE"/>
    <property type="match status" value="1"/>
</dbReference>
<accession>A0A6N7XBU7</accession>
<sequence length="730" mass="77135">MIKMKKQLAVLMAAATAVTTVAPVLASAEMLSVNDASASQVNAEIKKALDTKYADKKQDGIALSNPNEVDAYMNSRYAVLATGLVENEAKGVLALDKSGYSSEAAKLAIGANSIPGAVVITDAAKAVGVIENAMLANNPNVKVYIVDKGIKDNSSVYITDSKIIKDADALNKLKDEFDKAGIAANGVASYLKNAPEVKDGVLTVNLTSGTKLTFKVGDETPDLSKAFAKDGQEINPAHANQQSVFDQIVKFGIAKNADEKKETVDVVSGDTIVYTLANAENTVIDVPTIYTSDNGYTEKGAELVNKLIKANNGEPNFKFNYEGVNYELTGKDALDTGNAKIEKVGDKYVLKVKAKVRNANDTAVEKIIQFNIEGKVQKDLVRVLNDLRGKTEVVVGHFVKLAGADRFATAIEVSNQRFEKGKADSVVIVGATALMDGLSAVPLASVKNAPILLADAKNGLSADTVAEIKRATKDLNRKTVYIVGGANSVPTSVDKALQEKFGAVVVRLSGTDRYETSLDVARRLKYDTSVNKTAYVVGGEGAADAMSISSVAAKVVSKKVSPVVVVPQKGISRTTRDFLADLRLEKAYVIGGESSVSTQVLKDIKLAKASTEVSRISGADRYATNVEVLKTFFDKAVDNDVKTMVGGLVVTSGDTKFLVDSQTAGALAASNKAPILLTGDKLTSDQLALFKNDALFSVLANAPGRTSKVFQVGGVVAADVMKTVVEKLGL</sequence>
<organism evidence="2 3">
    <name type="scientific">Peptostreptococcus porci</name>
    <dbReference type="NCBI Taxonomy" id="2652282"/>
    <lineage>
        <taxon>Bacteria</taxon>
        <taxon>Bacillati</taxon>
        <taxon>Bacillota</taxon>
        <taxon>Clostridia</taxon>
        <taxon>Peptostreptococcales</taxon>
        <taxon>Peptostreptococcaceae</taxon>
        <taxon>Peptostreptococcus</taxon>
    </lineage>
</organism>
<dbReference type="InterPro" id="IPR007253">
    <property type="entry name" value="Cell_wall-bd_2"/>
</dbReference>
<feature type="chain" id="PRO_5038378267" evidence="1">
    <location>
        <begin position="27"/>
        <end position="730"/>
    </location>
</feature>
<dbReference type="Gene3D" id="3.40.50.12090">
    <property type="match status" value="2"/>
</dbReference>
<evidence type="ECO:0000313" key="2">
    <source>
        <dbReference type="EMBL" id="MST62156.1"/>
    </source>
</evidence>
<proteinExistence type="predicted"/>
<feature type="signal peptide" evidence="1">
    <location>
        <begin position="1"/>
        <end position="26"/>
    </location>
</feature>
<dbReference type="Pfam" id="PF04122">
    <property type="entry name" value="CW_binding_2"/>
    <property type="match status" value="3"/>
</dbReference>
<name>A0A6N7XBU7_9FIRM</name>
<dbReference type="InterPro" id="IPR051922">
    <property type="entry name" value="Bact_Sporulation_Assoc"/>
</dbReference>
<evidence type="ECO:0000256" key="1">
    <source>
        <dbReference type="SAM" id="SignalP"/>
    </source>
</evidence>
<dbReference type="EMBL" id="VUNE01000002">
    <property type="protein sequence ID" value="MST62156.1"/>
    <property type="molecule type" value="Genomic_DNA"/>
</dbReference>
<evidence type="ECO:0000313" key="3">
    <source>
        <dbReference type="Proteomes" id="UP000440713"/>
    </source>
</evidence>
<keyword evidence="1" id="KW-0732">Signal</keyword>
<dbReference type="Proteomes" id="UP000440713">
    <property type="component" value="Unassembled WGS sequence"/>
</dbReference>
<dbReference type="AlphaFoldDB" id="A0A6N7XBU7"/>
<protein>
    <submittedName>
        <fullName evidence="2">Cell wall-binding repeat-containing protein</fullName>
    </submittedName>
</protein>
<comment type="caution">
    <text evidence="2">The sequence shown here is derived from an EMBL/GenBank/DDBJ whole genome shotgun (WGS) entry which is preliminary data.</text>
</comment>
<keyword evidence="3" id="KW-1185">Reference proteome</keyword>
<gene>
    <name evidence="2" type="ORF">FYJ71_04095</name>
</gene>
<dbReference type="PANTHER" id="PTHR30032">
    <property type="entry name" value="N-ACETYLMURAMOYL-L-ALANINE AMIDASE-RELATED"/>
    <property type="match status" value="1"/>
</dbReference>
<reference evidence="2 3" key="1">
    <citation type="submission" date="2019-08" db="EMBL/GenBank/DDBJ databases">
        <title>In-depth cultivation of the pig gut microbiome towards novel bacterial diversity and tailored functional studies.</title>
        <authorList>
            <person name="Wylensek D."/>
            <person name="Hitch T.C.A."/>
            <person name="Clavel T."/>
        </authorList>
    </citation>
    <scope>NUCLEOTIDE SEQUENCE [LARGE SCALE GENOMIC DNA]</scope>
    <source>
        <strain evidence="2 3">WCA-SAB-591-4A-A</strain>
    </source>
</reference>